<dbReference type="PANTHER" id="PTHR30514:SF18">
    <property type="entry name" value="RPIR-FAMILY TRANSCRIPTIONAL REGULATOR"/>
    <property type="match status" value="1"/>
</dbReference>
<evidence type="ECO:0000256" key="2">
    <source>
        <dbReference type="ARBA" id="ARBA00023125"/>
    </source>
</evidence>
<dbReference type="Pfam" id="PF01418">
    <property type="entry name" value="HTH_6"/>
    <property type="match status" value="1"/>
</dbReference>
<feature type="compositionally biased region" description="Low complexity" evidence="5">
    <location>
        <begin position="302"/>
        <end position="313"/>
    </location>
</feature>
<organism evidence="8 9">
    <name type="scientific">Paraburkholderia monticola</name>
    <dbReference type="NCBI Taxonomy" id="1399968"/>
    <lineage>
        <taxon>Bacteria</taxon>
        <taxon>Pseudomonadati</taxon>
        <taxon>Pseudomonadota</taxon>
        <taxon>Betaproteobacteria</taxon>
        <taxon>Burkholderiales</taxon>
        <taxon>Burkholderiaceae</taxon>
        <taxon>Paraburkholderia</taxon>
    </lineage>
</organism>
<feature type="compositionally biased region" description="Low complexity" evidence="5">
    <location>
        <begin position="346"/>
        <end position="356"/>
    </location>
</feature>
<dbReference type="GO" id="GO:0003700">
    <property type="term" value="F:DNA-binding transcription factor activity"/>
    <property type="evidence" value="ECO:0007669"/>
    <property type="project" value="InterPro"/>
</dbReference>
<dbReference type="STRING" id="1399968.CI15_13890"/>
<dbReference type="EMBL" id="LRBG01000011">
    <property type="protein sequence ID" value="KXU87816.1"/>
    <property type="molecule type" value="Genomic_DNA"/>
</dbReference>
<evidence type="ECO:0000256" key="1">
    <source>
        <dbReference type="ARBA" id="ARBA00023015"/>
    </source>
</evidence>
<comment type="caution">
    <text evidence="8">The sequence shown here is derived from an EMBL/GenBank/DDBJ whole genome shotgun (WGS) entry which is preliminary data.</text>
</comment>
<dbReference type="OrthoDB" id="8998729at2"/>
<dbReference type="Proteomes" id="UP000075613">
    <property type="component" value="Unassembled WGS sequence"/>
</dbReference>
<dbReference type="AlphaFoldDB" id="A0A149PSE0"/>
<dbReference type="GO" id="GO:0097367">
    <property type="term" value="F:carbohydrate derivative binding"/>
    <property type="evidence" value="ECO:0007669"/>
    <property type="project" value="InterPro"/>
</dbReference>
<accession>A0A149PSE0</accession>
<feature type="domain" description="SIS" evidence="7">
    <location>
        <begin position="137"/>
        <end position="276"/>
    </location>
</feature>
<proteinExistence type="predicted"/>
<keyword evidence="4" id="KW-0804">Transcription</keyword>
<dbReference type="InterPro" id="IPR046348">
    <property type="entry name" value="SIS_dom_sf"/>
</dbReference>
<keyword evidence="2" id="KW-0238">DNA-binding</keyword>
<protein>
    <submittedName>
        <fullName evidence="8">Transcriptional regulator</fullName>
    </submittedName>
</protein>
<name>A0A149PSE0_9BURK</name>
<dbReference type="InterPro" id="IPR036388">
    <property type="entry name" value="WH-like_DNA-bd_sf"/>
</dbReference>
<evidence type="ECO:0000313" key="8">
    <source>
        <dbReference type="EMBL" id="KXU87816.1"/>
    </source>
</evidence>
<dbReference type="PROSITE" id="PS51071">
    <property type="entry name" value="HTH_RPIR"/>
    <property type="match status" value="1"/>
</dbReference>
<keyword evidence="1" id="KW-0805">Transcription regulation</keyword>
<dbReference type="GO" id="GO:0003677">
    <property type="term" value="F:DNA binding"/>
    <property type="evidence" value="ECO:0007669"/>
    <property type="project" value="UniProtKB-KW"/>
</dbReference>
<dbReference type="CDD" id="cd05013">
    <property type="entry name" value="SIS_RpiR"/>
    <property type="match status" value="1"/>
</dbReference>
<evidence type="ECO:0000259" key="7">
    <source>
        <dbReference type="PROSITE" id="PS51464"/>
    </source>
</evidence>
<keyword evidence="3" id="KW-0324">Glycolysis</keyword>
<keyword evidence="9" id="KW-1185">Reference proteome</keyword>
<gene>
    <name evidence="8" type="ORF">CI15_13890</name>
</gene>
<dbReference type="PANTHER" id="PTHR30514">
    <property type="entry name" value="GLUCOKINASE"/>
    <property type="match status" value="1"/>
</dbReference>
<dbReference type="SUPFAM" id="SSF53697">
    <property type="entry name" value="SIS domain"/>
    <property type="match status" value="1"/>
</dbReference>
<dbReference type="InterPro" id="IPR047640">
    <property type="entry name" value="RpiR-like"/>
</dbReference>
<feature type="domain" description="HTH rpiR-type" evidence="6">
    <location>
        <begin position="14"/>
        <end position="90"/>
    </location>
</feature>
<evidence type="ECO:0000256" key="4">
    <source>
        <dbReference type="ARBA" id="ARBA00023163"/>
    </source>
</evidence>
<evidence type="ECO:0000313" key="9">
    <source>
        <dbReference type="Proteomes" id="UP000075613"/>
    </source>
</evidence>
<dbReference type="InterPro" id="IPR035472">
    <property type="entry name" value="RpiR-like_SIS"/>
</dbReference>
<evidence type="ECO:0000256" key="5">
    <source>
        <dbReference type="SAM" id="MobiDB-lite"/>
    </source>
</evidence>
<dbReference type="SUPFAM" id="SSF46689">
    <property type="entry name" value="Homeodomain-like"/>
    <property type="match status" value="1"/>
</dbReference>
<dbReference type="InterPro" id="IPR001347">
    <property type="entry name" value="SIS_dom"/>
</dbReference>
<dbReference type="InterPro" id="IPR009057">
    <property type="entry name" value="Homeodomain-like_sf"/>
</dbReference>
<dbReference type="Gene3D" id="1.10.10.10">
    <property type="entry name" value="Winged helix-like DNA-binding domain superfamily/Winged helix DNA-binding domain"/>
    <property type="match status" value="1"/>
</dbReference>
<dbReference type="Gene3D" id="3.40.50.10490">
    <property type="entry name" value="Glucose-6-phosphate isomerase like protein, domain 1"/>
    <property type="match status" value="1"/>
</dbReference>
<dbReference type="RefSeq" id="WP_062128669.1">
    <property type="nucleotide sequence ID" value="NZ_LRBG01000011.1"/>
</dbReference>
<sequence length="364" mass="38544">MIHHPSAVPNPAEEAIAARIAAAMPTLTPIHQRMGEYVLANLFRAATMRIDELASVVGASVASANRFARALGFDGYPQFREALVRGFEATLAPVERLRSAQETLAAGDDLIDASLEQAANNLHATRTTIDRAAAEAAVEAIIAARRVFVIGFGASAFLASLMEHGLLPYHDNVHSLALSGGPSHAARHLVRSGAGDLVIGIAFPRYVEDTIELARLASERGARVLALTDGPRSPLVRFAELSLFVRTDRRLASNADSAVLAVIEALCDAVAYRAQRSVKAAAEFSEFVLPWLFDPQSAAAGAAPEPARAASKVARAKPGKDKRGDGAKAGNDTQAKGVKARDTEAKAIAAARTPRTPRTPRSKR</sequence>
<evidence type="ECO:0000256" key="3">
    <source>
        <dbReference type="ARBA" id="ARBA00023152"/>
    </source>
</evidence>
<dbReference type="GO" id="GO:0006096">
    <property type="term" value="P:glycolytic process"/>
    <property type="evidence" value="ECO:0007669"/>
    <property type="project" value="UniProtKB-KW"/>
</dbReference>
<dbReference type="InterPro" id="IPR000281">
    <property type="entry name" value="HTH_RpiR"/>
</dbReference>
<dbReference type="Pfam" id="PF01380">
    <property type="entry name" value="SIS"/>
    <property type="match status" value="1"/>
</dbReference>
<feature type="region of interest" description="Disordered" evidence="5">
    <location>
        <begin position="302"/>
        <end position="364"/>
    </location>
</feature>
<reference evidence="8 9" key="1">
    <citation type="journal article" date="2015" name="Int. J. Syst. Evol. Microbiol.">
        <title>Burkholderia monticola sp. nov., isolated from mountain soil.</title>
        <authorList>
            <person name="Baek I."/>
            <person name="Seo B."/>
            <person name="Lee I."/>
            <person name="Yi H."/>
            <person name="Chun J."/>
        </authorList>
    </citation>
    <scope>NUCLEOTIDE SEQUENCE [LARGE SCALE GENOMIC DNA]</scope>
    <source>
        <strain evidence="8 9">JC2948</strain>
    </source>
</reference>
<dbReference type="PROSITE" id="PS51464">
    <property type="entry name" value="SIS"/>
    <property type="match status" value="1"/>
</dbReference>
<evidence type="ECO:0000259" key="6">
    <source>
        <dbReference type="PROSITE" id="PS51071"/>
    </source>
</evidence>